<gene>
    <name evidence="1" type="ORF">CLODIP_2_CD05068</name>
</gene>
<keyword evidence="2" id="KW-1185">Reference proteome</keyword>
<evidence type="ECO:0000313" key="2">
    <source>
        <dbReference type="Proteomes" id="UP000494165"/>
    </source>
</evidence>
<reference evidence="1 2" key="1">
    <citation type="submission" date="2020-04" db="EMBL/GenBank/DDBJ databases">
        <authorList>
            <person name="Alioto T."/>
            <person name="Alioto T."/>
            <person name="Gomez Garrido J."/>
        </authorList>
    </citation>
    <scope>NUCLEOTIDE SEQUENCE [LARGE SCALE GENOMIC DNA]</scope>
</reference>
<dbReference type="Proteomes" id="UP000494165">
    <property type="component" value="Unassembled WGS sequence"/>
</dbReference>
<organism evidence="1 2">
    <name type="scientific">Cloeon dipterum</name>
    <dbReference type="NCBI Taxonomy" id="197152"/>
    <lineage>
        <taxon>Eukaryota</taxon>
        <taxon>Metazoa</taxon>
        <taxon>Ecdysozoa</taxon>
        <taxon>Arthropoda</taxon>
        <taxon>Hexapoda</taxon>
        <taxon>Insecta</taxon>
        <taxon>Pterygota</taxon>
        <taxon>Palaeoptera</taxon>
        <taxon>Ephemeroptera</taxon>
        <taxon>Pisciforma</taxon>
        <taxon>Baetidae</taxon>
        <taxon>Cloeon</taxon>
    </lineage>
</organism>
<sequence>MSLYLSGRRHKSCASYLTLIIDRPDILSGLNYGVLKSGLNNTTTKDLMPFYFLLARTQNTTKVALIFAELT</sequence>
<dbReference type="AlphaFoldDB" id="A0A8S1C2S0"/>
<evidence type="ECO:0000313" key="1">
    <source>
        <dbReference type="EMBL" id="CAB3362235.1"/>
    </source>
</evidence>
<dbReference type="EMBL" id="CADEPI010000008">
    <property type="protein sequence ID" value="CAB3362235.1"/>
    <property type="molecule type" value="Genomic_DNA"/>
</dbReference>
<protein>
    <submittedName>
        <fullName evidence="1">Uncharacterized protein</fullName>
    </submittedName>
</protein>
<comment type="caution">
    <text evidence="1">The sequence shown here is derived from an EMBL/GenBank/DDBJ whole genome shotgun (WGS) entry which is preliminary data.</text>
</comment>
<name>A0A8S1C2S0_9INSE</name>
<accession>A0A8S1C2S0</accession>
<proteinExistence type="predicted"/>